<feature type="non-terminal residue" evidence="1">
    <location>
        <position position="170"/>
    </location>
</feature>
<organism evidence="1">
    <name type="scientific">marine sediment metagenome</name>
    <dbReference type="NCBI Taxonomy" id="412755"/>
    <lineage>
        <taxon>unclassified sequences</taxon>
        <taxon>metagenomes</taxon>
        <taxon>ecological metagenomes</taxon>
    </lineage>
</organism>
<sequence>MFKICFYGKLWIPIMKELEKKGYIIIYNQFSKDANIVLVESHSRMYDIYPILKNIKKYKIKLVNLLIDIPPWRLSVKYNNINLFLQCFYHIIHKYYSLDSILTHFIQILNKYRITRKFFRVINFSLNTCYRNKIYYQVNYKKFLKNSDLNLSISKFTQFCFKKLLNVDSK</sequence>
<dbReference type="AlphaFoldDB" id="A0A0F9HJR8"/>
<reference evidence="1" key="1">
    <citation type="journal article" date="2015" name="Nature">
        <title>Complex archaea that bridge the gap between prokaryotes and eukaryotes.</title>
        <authorList>
            <person name="Spang A."/>
            <person name="Saw J.H."/>
            <person name="Jorgensen S.L."/>
            <person name="Zaremba-Niedzwiedzka K."/>
            <person name="Martijn J."/>
            <person name="Lind A.E."/>
            <person name="van Eijk R."/>
            <person name="Schleper C."/>
            <person name="Guy L."/>
            <person name="Ettema T.J."/>
        </authorList>
    </citation>
    <scope>NUCLEOTIDE SEQUENCE</scope>
</reference>
<proteinExistence type="predicted"/>
<comment type="caution">
    <text evidence="1">The sequence shown here is derived from an EMBL/GenBank/DDBJ whole genome shotgun (WGS) entry which is preliminary data.</text>
</comment>
<accession>A0A0F9HJR8</accession>
<gene>
    <name evidence="1" type="ORF">LCGC14_1696300</name>
</gene>
<protein>
    <submittedName>
        <fullName evidence="1">Uncharacterized protein</fullName>
    </submittedName>
</protein>
<dbReference type="EMBL" id="LAZR01014913">
    <property type="protein sequence ID" value="KKM15412.1"/>
    <property type="molecule type" value="Genomic_DNA"/>
</dbReference>
<name>A0A0F9HJR8_9ZZZZ</name>
<evidence type="ECO:0000313" key="1">
    <source>
        <dbReference type="EMBL" id="KKM15412.1"/>
    </source>
</evidence>